<keyword evidence="3" id="KW-1185">Reference proteome</keyword>
<organism evidence="2 3">
    <name type="scientific">Araneus ventricosus</name>
    <name type="common">Orbweaver spider</name>
    <name type="synonym">Epeira ventricosa</name>
    <dbReference type="NCBI Taxonomy" id="182803"/>
    <lineage>
        <taxon>Eukaryota</taxon>
        <taxon>Metazoa</taxon>
        <taxon>Ecdysozoa</taxon>
        <taxon>Arthropoda</taxon>
        <taxon>Chelicerata</taxon>
        <taxon>Arachnida</taxon>
        <taxon>Araneae</taxon>
        <taxon>Araneomorphae</taxon>
        <taxon>Entelegynae</taxon>
        <taxon>Araneoidea</taxon>
        <taxon>Araneidae</taxon>
        <taxon>Araneus</taxon>
    </lineage>
</organism>
<evidence type="ECO:0000256" key="1">
    <source>
        <dbReference type="SAM" id="MobiDB-lite"/>
    </source>
</evidence>
<comment type="caution">
    <text evidence="2">The sequence shown here is derived from an EMBL/GenBank/DDBJ whole genome shotgun (WGS) entry which is preliminary data.</text>
</comment>
<dbReference type="AlphaFoldDB" id="A0A4Y2SM88"/>
<protein>
    <submittedName>
        <fullName evidence="2">Uncharacterized protein</fullName>
    </submittedName>
</protein>
<dbReference type="EMBL" id="BGPR01022691">
    <property type="protein sequence ID" value="GBN89237.1"/>
    <property type="molecule type" value="Genomic_DNA"/>
</dbReference>
<name>A0A4Y2SM88_ARAVE</name>
<sequence>MPNSDENWRGMVEKFRFSPGTIFHSARWDIKLKYDRGERVASLSHKSENQKIGERRGEALSLESRKRGRHSSPRGSKCPVVWFAWNLHELDGLMDRAP</sequence>
<accession>A0A4Y2SM88</accession>
<proteinExistence type="predicted"/>
<feature type="region of interest" description="Disordered" evidence="1">
    <location>
        <begin position="38"/>
        <end position="77"/>
    </location>
</feature>
<gene>
    <name evidence="2" type="ORF">AVEN_269265_1</name>
</gene>
<feature type="compositionally biased region" description="Basic and acidic residues" evidence="1">
    <location>
        <begin position="38"/>
        <end position="58"/>
    </location>
</feature>
<reference evidence="2 3" key="1">
    <citation type="journal article" date="2019" name="Sci. Rep.">
        <title>Orb-weaving spider Araneus ventricosus genome elucidates the spidroin gene catalogue.</title>
        <authorList>
            <person name="Kono N."/>
            <person name="Nakamura H."/>
            <person name="Ohtoshi R."/>
            <person name="Moran D.A.P."/>
            <person name="Shinohara A."/>
            <person name="Yoshida Y."/>
            <person name="Fujiwara M."/>
            <person name="Mori M."/>
            <person name="Tomita M."/>
            <person name="Arakawa K."/>
        </authorList>
    </citation>
    <scope>NUCLEOTIDE SEQUENCE [LARGE SCALE GENOMIC DNA]</scope>
</reference>
<evidence type="ECO:0000313" key="3">
    <source>
        <dbReference type="Proteomes" id="UP000499080"/>
    </source>
</evidence>
<evidence type="ECO:0000313" key="2">
    <source>
        <dbReference type="EMBL" id="GBN89237.1"/>
    </source>
</evidence>
<dbReference type="Proteomes" id="UP000499080">
    <property type="component" value="Unassembled WGS sequence"/>
</dbReference>